<dbReference type="EMBL" id="JAQIZZ010000006">
    <property type="protein sequence ID" value="KAJ5538385.1"/>
    <property type="molecule type" value="Genomic_DNA"/>
</dbReference>
<gene>
    <name evidence="2" type="ORF">N7494_007864</name>
</gene>
<keyword evidence="3" id="KW-1185">Reference proteome</keyword>
<keyword evidence="1" id="KW-0732">Signal</keyword>
<name>A0AAD6CTD7_9EURO</name>
<comment type="caution">
    <text evidence="2">The sequence shown here is derived from an EMBL/GenBank/DDBJ whole genome shotgun (WGS) entry which is preliminary data.</text>
</comment>
<dbReference type="PANTHER" id="PTHR34144:SF5">
    <property type="entry name" value="ALPHA-1,3-MANNOSYLTRANSFERASE CMT1"/>
    <property type="match status" value="1"/>
</dbReference>
<feature type="chain" id="PRO_5042135196" description="Alpha-1,3-mannosyltransferase CMT1" evidence="1">
    <location>
        <begin position="25"/>
        <end position="448"/>
    </location>
</feature>
<dbReference type="Pfam" id="PF11735">
    <property type="entry name" value="CAP59_mtransfer"/>
    <property type="match status" value="1"/>
</dbReference>
<evidence type="ECO:0000256" key="1">
    <source>
        <dbReference type="SAM" id="SignalP"/>
    </source>
</evidence>
<dbReference type="PANTHER" id="PTHR34144">
    <property type="entry name" value="CHROMOSOME 8, WHOLE GENOME SHOTGUN SEQUENCE"/>
    <property type="match status" value="1"/>
</dbReference>
<evidence type="ECO:0000313" key="2">
    <source>
        <dbReference type="EMBL" id="KAJ5538385.1"/>
    </source>
</evidence>
<accession>A0AAD6CTD7</accession>
<dbReference type="InterPro" id="IPR021047">
    <property type="entry name" value="Mannosyltransferase_CMT1"/>
</dbReference>
<dbReference type="AlphaFoldDB" id="A0AAD6CTD7"/>
<sequence length="448" mass="50690">MKSRRSYALFLGVIFIFGLWSVKSAQLQSLRDDWLNSADLARKLGEKGLKLSANTLFNTHTADNYCVKPNVTSDEYIANRPQRIRPEEIQTYINAIVNSGDNSTFNQLQCPHTIGSRYDILLVPDNKHDGKKRYFFALDLYQAVAVLPRLMGSIIEAMLYLGPEYCVLSIVEGRSDDGTWEILNALRYFVENLGAEFHLEVDGINPKAKGVDRIEALSRLRNMALAPLMCGSKAGRKQYAKDSIIIFINDVALCPEDILELLFQHVTQSAHMTCAFDWQDSGSCFYDSWVSRSLAGNTFFDIPRDKWDYKDFLFFDDPPSKKRYDAFLPLQVYSCWGGMATVDAAPFLQRKLKFRASEEDECYAGEPTLLAKDLWRMGMGKIMAVPTVNVAYSDEEARGTKKIRGYVADHVNTTVVALGDDLIPWQIEPPGMVKCLPDFSKPSWTKPI</sequence>
<organism evidence="2 3">
    <name type="scientific">Penicillium frequentans</name>
    <dbReference type="NCBI Taxonomy" id="3151616"/>
    <lineage>
        <taxon>Eukaryota</taxon>
        <taxon>Fungi</taxon>
        <taxon>Dikarya</taxon>
        <taxon>Ascomycota</taxon>
        <taxon>Pezizomycotina</taxon>
        <taxon>Eurotiomycetes</taxon>
        <taxon>Eurotiomycetidae</taxon>
        <taxon>Eurotiales</taxon>
        <taxon>Aspergillaceae</taxon>
        <taxon>Penicillium</taxon>
    </lineage>
</organism>
<evidence type="ECO:0008006" key="4">
    <source>
        <dbReference type="Google" id="ProtNLM"/>
    </source>
</evidence>
<protein>
    <recommendedName>
        <fullName evidence="4">Alpha-1,3-mannosyltransferase CMT1</fullName>
    </recommendedName>
</protein>
<proteinExistence type="predicted"/>
<dbReference type="Proteomes" id="UP001220324">
    <property type="component" value="Unassembled WGS sequence"/>
</dbReference>
<evidence type="ECO:0000313" key="3">
    <source>
        <dbReference type="Proteomes" id="UP001220324"/>
    </source>
</evidence>
<feature type="signal peptide" evidence="1">
    <location>
        <begin position="1"/>
        <end position="24"/>
    </location>
</feature>
<reference evidence="2 3" key="1">
    <citation type="journal article" date="2023" name="IMA Fungus">
        <title>Comparative genomic study of the Penicillium genus elucidates a diverse pangenome and 15 lateral gene transfer events.</title>
        <authorList>
            <person name="Petersen C."/>
            <person name="Sorensen T."/>
            <person name="Nielsen M.R."/>
            <person name="Sondergaard T.E."/>
            <person name="Sorensen J.L."/>
            <person name="Fitzpatrick D.A."/>
            <person name="Frisvad J.C."/>
            <person name="Nielsen K.L."/>
        </authorList>
    </citation>
    <scope>NUCLEOTIDE SEQUENCE [LARGE SCALE GENOMIC DNA]</scope>
    <source>
        <strain evidence="2 3">IBT 35679</strain>
    </source>
</reference>